<dbReference type="Proteomes" id="UP001610446">
    <property type="component" value="Unassembled WGS sequence"/>
</dbReference>
<evidence type="ECO:0000313" key="3">
    <source>
        <dbReference type="Proteomes" id="UP001610446"/>
    </source>
</evidence>
<dbReference type="EMBL" id="JBFXLU010000084">
    <property type="protein sequence ID" value="KAL2844089.1"/>
    <property type="molecule type" value="Genomic_DNA"/>
</dbReference>
<proteinExistence type="predicted"/>
<keyword evidence="3" id="KW-1185">Reference proteome</keyword>
<dbReference type="PANTHER" id="PTHR37540">
    <property type="entry name" value="TRANSCRIPTION FACTOR (ACR-2), PUTATIVE-RELATED-RELATED"/>
    <property type="match status" value="1"/>
</dbReference>
<gene>
    <name evidence="2" type="ORF">BJY01DRAFT_248334</name>
</gene>
<evidence type="ECO:0000313" key="2">
    <source>
        <dbReference type="EMBL" id="KAL2844089.1"/>
    </source>
</evidence>
<dbReference type="PANTHER" id="PTHR37540:SF5">
    <property type="entry name" value="TRANSCRIPTION FACTOR DOMAIN-CONTAINING PROTEIN"/>
    <property type="match status" value="1"/>
</dbReference>
<name>A0ABR4JVK0_9EURO</name>
<feature type="region of interest" description="Disordered" evidence="1">
    <location>
        <begin position="39"/>
        <end position="75"/>
    </location>
</feature>
<organism evidence="2 3">
    <name type="scientific">Aspergillus pseudoustus</name>
    <dbReference type="NCBI Taxonomy" id="1810923"/>
    <lineage>
        <taxon>Eukaryota</taxon>
        <taxon>Fungi</taxon>
        <taxon>Dikarya</taxon>
        <taxon>Ascomycota</taxon>
        <taxon>Pezizomycotina</taxon>
        <taxon>Eurotiomycetes</taxon>
        <taxon>Eurotiomycetidae</taxon>
        <taxon>Eurotiales</taxon>
        <taxon>Aspergillaceae</taxon>
        <taxon>Aspergillus</taxon>
        <taxon>Aspergillus subgen. Nidulantes</taxon>
    </lineage>
</organism>
<evidence type="ECO:0008006" key="4">
    <source>
        <dbReference type="Google" id="ProtNLM"/>
    </source>
</evidence>
<reference evidence="2 3" key="1">
    <citation type="submission" date="2024-07" db="EMBL/GenBank/DDBJ databases">
        <title>Section-level genome sequencing and comparative genomics of Aspergillus sections Usti and Cavernicolus.</title>
        <authorList>
            <consortium name="Lawrence Berkeley National Laboratory"/>
            <person name="Nybo J.L."/>
            <person name="Vesth T.C."/>
            <person name="Theobald S."/>
            <person name="Frisvad J.C."/>
            <person name="Larsen T.O."/>
            <person name="Kjaerboelling I."/>
            <person name="Rothschild-Mancinelli K."/>
            <person name="Lyhne E.K."/>
            <person name="Kogle M.E."/>
            <person name="Barry K."/>
            <person name="Clum A."/>
            <person name="Na H."/>
            <person name="Ledsgaard L."/>
            <person name="Lin J."/>
            <person name="Lipzen A."/>
            <person name="Kuo A."/>
            <person name="Riley R."/>
            <person name="Mondo S."/>
            <person name="Labutti K."/>
            <person name="Haridas S."/>
            <person name="Pangalinan J."/>
            <person name="Salamov A.A."/>
            <person name="Simmons B.A."/>
            <person name="Magnuson J.K."/>
            <person name="Chen J."/>
            <person name="Drula E."/>
            <person name="Henrissat B."/>
            <person name="Wiebenga A."/>
            <person name="Lubbers R.J."/>
            <person name="Gomes A.C."/>
            <person name="Makela M.R."/>
            <person name="Stajich J."/>
            <person name="Grigoriev I.V."/>
            <person name="Mortensen U.H."/>
            <person name="De Vries R.P."/>
            <person name="Baker S.E."/>
            <person name="Andersen M.R."/>
        </authorList>
    </citation>
    <scope>NUCLEOTIDE SEQUENCE [LARGE SCALE GENOMIC DNA]</scope>
    <source>
        <strain evidence="2 3">CBS 123904</strain>
    </source>
</reference>
<evidence type="ECO:0000256" key="1">
    <source>
        <dbReference type="SAM" id="MobiDB-lite"/>
    </source>
</evidence>
<accession>A0ABR4JVK0</accession>
<sequence>MPFRVRESPQERSFLFIDSQDDVSQERGVGRQKMAFLSKVAHQRRKRESVERLKHTRSTKTPENTPGDEEEERSMHAVTTQGRVALTGYMGQGYVDPFNARPVRMTDSMNMYFHHFVVQVSPTTIPLDGAQEGMIWAQRSNGLLANFYTGLFLAAGNKAMLERKHGVDKLAISRTSQDAIRLRVEAIKCLNQLVQTPVTAATESTILCVSIMNHCEALNAQAMASQTHMAGLNTLIDLVGGLEVLKRTTISTIYQGDIANAALHDSKPRFTMLPRFLCEVHGATEMFLYDINTSKFEYGHWLHPSLIPLGTRFTQAPWYAELDPAMKTTISASRRLIVHFEMATMLPRLVRPTDKDLSIILLHHLLSLSCPDDYLDEPLRRTLFIYTYLRVWHFGNFPVMGYIVDSLRQCLIPRILRLHTAAPDLLLWILFMGAMASQQHDCHPWFVSHLRGAAAHLELKEWGEARAVLAEFFYTDQRGYTTGEEIWNEVLTPDYTCIAPRVSEIRD</sequence>
<protein>
    <recommendedName>
        <fullName evidence="4">Fungal-specific transcription factor domain-containing protein</fullName>
    </recommendedName>
</protein>
<comment type="caution">
    <text evidence="2">The sequence shown here is derived from an EMBL/GenBank/DDBJ whole genome shotgun (WGS) entry which is preliminary data.</text>
</comment>